<accession>A0A3A9JDW3</accession>
<evidence type="ECO:0000313" key="3">
    <source>
        <dbReference type="Proteomes" id="UP000274097"/>
    </source>
</evidence>
<dbReference type="Proteomes" id="UP000278036">
    <property type="component" value="Unassembled WGS sequence"/>
</dbReference>
<reference evidence="1 4" key="1">
    <citation type="submission" date="2018-09" db="EMBL/GenBank/DDBJ databases">
        <title>Roseomonas sp. nov., isolated from feces of Tibetan antelopes in the Qinghai-Tibet plateau, China.</title>
        <authorList>
            <person name="Tian Z."/>
        </authorList>
    </citation>
    <scope>NUCLEOTIDE SEQUENCE [LARGE SCALE GENOMIC DNA]</scope>
    <source>
        <strain evidence="2 3">Z23</strain>
        <strain evidence="1 4">Z24</strain>
    </source>
</reference>
<sequence length="114" mass="12331">MALETFALPPAARRRMTLDALTDLTQGDLADRLRLEAAARILCTVRRVAEMVQEGSLPGGVAAPAVVQDWNPRLTTAREHAETMTPAQIDRLLAEAPGWAEAVLLARPAQRHAA</sequence>
<protein>
    <submittedName>
        <fullName evidence="1">Uncharacterized protein</fullName>
    </submittedName>
</protein>
<dbReference type="Proteomes" id="UP000274097">
    <property type="component" value="Unassembled WGS sequence"/>
</dbReference>
<evidence type="ECO:0000313" key="2">
    <source>
        <dbReference type="EMBL" id="RMI24585.1"/>
    </source>
</evidence>
<proteinExistence type="predicted"/>
<dbReference type="EMBL" id="RAQU01000215">
    <property type="protein sequence ID" value="RKK01816.1"/>
    <property type="molecule type" value="Genomic_DNA"/>
</dbReference>
<comment type="caution">
    <text evidence="1">The sequence shown here is derived from an EMBL/GenBank/DDBJ whole genome shotgun (WGS) entry which is preliminary data.</text>
</comment>
<dbReference type="AlphaFoldDB" id="A0A3A9JDW3"/>
<dbReference type="EMBL" id="RFLX01000008">
    <property type="protein sequence ID" value="RMI24585.1"/>
    <property type="molecule type" value="Genomic_DNA"/>
</dbReference>
<dbReference type="OrthoDB" id="7284134at2"/>
<keyword evidence="3" id="KW-1185">Reference proteome</keyword>
<dbReference type="RefSeq" id="WP_120640526.1">
    <property type="nucleotide sequence ID" value="NZ_RAQU01000215.1"/>
</dbReference>
<dbReference type="InParanoid" id="A0A3A9JDW3"/>
<organism evidence="1 4">
    <name type="scientific">Teichococcus wenyumeiae</name>
    <dbReference type="NCBI Taxonomy" id="2478470"/>
    <lineage>
        <taxon>Bacteria</taxon>
        <taxon>Pseudomonadati</taxon>
        <taxon>Pseudomonadota</taxon>
        <taxon>Alphaproteobacteria</taxon>
        <taxon>Acetobacterales</taxon>
        <taxon>Roseomonadaceae</taxon>
        <taxon>Roseomonas</taxon>
    </lineage>
</organism>
<name>A0A3A9JDW3_9PROT</name>
<evidence type="ECO:0000313" key="1">
    <source>
        <dbReference type="EMBL" id="RKK01816.1"/>
    </source>
</evidence>
<gene>
    <name evidence="1" type="ORF">D6Z83_22990</name>
    <name evidence="2" type="ORF">EBE87_12955</name>
</gene>
<evidence type="ECO:0000313" key="4">
    <source>
        <dbReference type="Proteomes" id="UP000278036"/>
    </source>
</evidence>